<comment type="caution">
    <text evidence="1">The sequence shown here is derived from an EMBL/GenBank/DDBJ whole genome shotgun (WGS) entry which is preliminary data.</text>
</comment>
<organism evidence="1 2">
    <name type="scientific">Formosa undariae</name>
    <dbReference type="NCBI Taxonomy" id="1325436"/>
    <lineage>
        <taxon>Bacteria</taxon>
        <taxon>Pseudomonadati</taxon>
        <taxon>Bacteroidota</taxon>
        <taxon>Flavobacteriia</taxon>
        <taxon>Flavobacteriales</taxon>
        <taxon>Flavobacteriaceae</taxon>
        <taxon>Formosa</taxon>
    </lineage>
</organism>
<evidence type="ECO:0000313" key="2">
    <source>
        <dbReference type="Proteomes" id="UP001589605"/>
    </source>
</evidence>
<evidence type="ECO:0008006" key="3">
    <source>
        <dbReference type="Google" id="ProtNLM"/>
    </source>
</evidence>
<evidence type="ECO:0000313" key="1">
    <source>
        <dbReference type="EMBL" id="MFB9054106.1"/>
    </source>
</evidence>
<dbReference type="Proteomes" id="UP001589605">
    <property type="component" value="Unassembled WGS sequence"/>
</dbReference>
<sequence length="63" mass="7156">MKNTRIILIVFLVLGCKNENKSTTNFIKETPNILFIIADDMGKEALTGFTEGHIKPHTTYRCD</sequence>
<accession>A0ABV5F3T4</accession>
<keyword evidence="2" id="KW-1185">Reference proteome</keyword>
<dbReference type="PROSITE" id="PS51257">
    <property type="entry name" value="PROKAR_LIPOPROTEIN"/>
    <property type="match status" value="1"/>
</dbReference>
<gene>
    <name evidence="1" type="ORF">ACFFVB_13540</name>
</gene>
<reference evidence="1 2" key="1">
    <citation type="submission" date="2024-09" db="EMBL/GenBank/DDBJ databases">
        <authorList>
            <person name="Sun Q."/>
            <person name="Mori K."/>
        </authorList>
    </citation>
    <scope>NUCLEOTIDE SEQUENCE [LARGE SCALE GENOMIC DNA]</scope>
    <source>
        <strain evidence="1 2">CECT 8286</strain>
    </source>
</reference>
<name>A0ABV5F3T4_9FLAO</name>
<protein>
    <recommendedName>
        <fullName evidence="3">Sulfatase N-terminal domain-containing protein</fullName>
    </recommendedName>
</protein>
<proteinExistence type="predicted"/>
<dbReference type="EMBL" id="JBHMEZ010000012">
    <property type="protein sequence ID" value="MFB9054106.1"/>
    <property type="molecule type" value="Genomic_DNA"/>
</dbReference>
<dbReference type="RefSeq" id="WP_382383538.1">
    <property type="nucleotide sequence ID" value="NZ_JBHMEZ010000012.1"/>
</dbReference>